<feature type="signal peptide" evidence="1">
    <location>
        <begin position="1"/>
        <end position="26"/>
    </location>
</feature>
<organism evidence="2 3">
    <name type="scientific">Seminavis robusta</name>
    <dbReference type="NCBI Taxonomy" id="568900"/>
    <lineage>
        <taxon>Eukaryota</taxon>
        <taxon>Sar</taxon>
        <taxon>Stramenopiles</taxon>
        <taxon>Ochrophyta</taxon>
        <taxon>Bacillariophyta</taxon>
        <taxon>Bacillariophyceae</taxon>
        <taxon>Bacillariophycidae</taxon>
        <taxon>Naviculales</taxon>
        <taxon>Naviculaceae</taxon>
        <taxon>Seminavis</taxon>
    </lineage>
</organism>
<protein>
    <recommendedName>
        <fullName evidence="4">Membrane-associated protein</fullName>
    </recommendedName>
</protein>
<name>A0A9N8H185_9STRA</name>
<dbReference type="EMBL" id="CAICTM010000012">
    <property type="protein sequence ID" value="CAB9497006.1"/>
    <property type="molecule type" value="Genomic_DNA"/>
</dbReference>
<dbReference type="AlphaFoldDB" id="A0A9N8H185"/>
<reference evidence="2" key="1">
    <citation type="submission" date="2020-06" db="EMBL/GenBank/DDBJ databases">
        <authorList>
            <consortium name="Plant Systems Biology data submission"/>
        </authorList>
    </citation>
    <scope>NUCLEOTIDE SEQUENCE</scope>
    <source>
        <strain evidence="2">D6</strain>
    </source>
</reference>
<comment type="caution">
    <text evidence="2">The sequence shown here is derived from an EMBL/GenBank/DDBJ whole genome shotgun (WGS) entry which is preliminary data.</text>
</comment>
<keyword evidence="1" id="KW-0732">Signal</keyword>
<evidence type="ECO:0000313" key="2">
    <source>
        <dbReference type="EMBL" id="CAB9497006.1"/>
    </source>
</evidence>
<keyword evidence="3" id="KW-1185">Reference proteome</keyword>
<evidence type="ECO:0000313" key="3">
    <source>
        <dbReference type="Proteomes" id="UP001153069"/>
    </source>
</evidence>
<gene>
    <name evidence="2" type="ORF">SEMRO_12_G009640.1</name>
</gene>
<dbReference type="Proteomes" id="UP001153069">
    <property type="component" value="Unassembled WGS sequence"/>
</dbReference>
<sequence>MSRVLGAVVFVATALLVVCLFNVNDAHSSDVSQSSSSTKIVDHLRNSNDLHTPAQTFMDLLIQLSSRVSFSKAEESTNFELDRGDQSHPTTDNLFVRDENFHITESLPTSALCDLVFLYAPYFSQIYGQNVALNISVRTAVSSNLESNGNPLLLIQRATIQVGDDRLDVMGSGIYALNGKTGSGLVLPMLLARTFPLTRSPVWTHSTNDTLLHHEYTIHLNEIESIVITTSQHRVLSIEVDRASPQRFRDCTGIINTVLASTSTDDEGIGTTILVDACTMDWMIQDEEPVLTPMMLQSSRQRRLGAPGTKILESNRVASNVVAKE</sequence>
<accession>A0A9N8H185</accession>
<evidence type="ECO:0000256" key="1">
    <source>
        <dbReference type="SAM" id="SignalP"/>
    </source>
</evidence>
<proteinExistence type="predicted"/>
<feature type="chain" id="PRO_5040262848" description="Membrane-associated protein" evidence="1">
    <location>
        <begin position="27"/>
        <end position="325"/>
    </location>
</feature>
<evidence type="ECO:0008006" key="4">
    <source>
        <dbReference type="Google" id="ProtNLM"/>
    </source>
</evidence>